<sequence>MAATAESSQRYLVIEATIASLRLFFHVVYAPVSGEARRSFLDRLPDDFPSGCHHLALGDFNIPVDPTLDERSPTRTSTGRDELLAWQTRLRVIDAWRSTHPSCREFTGPGRRNRLDYGFVSSEILEDYLVSIYHVTDTIYHHADHLPVAFTLQSPHHPQRSKLPWKCPTWLLRHPVVTSVLKCTLESMCSRLRTGPNTNVGAVLDEHKRADAIFLRTMFHELKNADNAEDIALTRAVHAASLIDASDGSDILANSLRRAHDALKAHRESIAARCAAKKFDRDASQAPPTSFGHQQPWICGFPSPAPCEMTVPERQTPMKWLNYTGSIGPLQ</sequence>
<dbReference type="OrthoDB" id="77756at2759"/>
<dbReference type="EMBL" id="SHOA02000018">
    <property type="protein sequence ID" value="TDH66138.1"/>
    <property type="molecule type" value="Genomic_DNA"/>
</dbReference>
<protein>
    <recommendedName>
        <fullName evidence="3">Endonuclease/exonuclease/phosphatase domain-containing protein</fullName>
    </recommendedName>
</protein>
<dbReference type="GeneID" id="94345477"/>
<accession>A0A976FG49</accession>
<evidence type="ECO:0000313" key="2">
    <source>
        <dbReference type="Proteomes" id="UP000294530"/>
    </source>
</evidence>
<reference evidence="1 2" key="1">
    <citation type="journal article" date="2021" name="Genome Biol.">
        <title>AFLAP: assembly-free linkage analysis pipeline using k-mers from genome sequencing data.</title>
        <authorList>
            <person name="Fletcher K."/>
            <person name="Zhang L."/>
            <person name="Gil J."/>
            <person name="Han R."/>
            <person name="Cavanaugh K."/>
            <person name="Michelmore R."/>
        </authorList>
    </citation>
    <scope>NUCLEOTIDE SEQUENCE [LARGE SCALE GENOMIC DNA]</scope>
    <source>
        <strain evidence="1 2">SF5</strain>
    </source>
</reference>
<dbReference type="SUPFAM" id="SSF56219">
    <property type="entry name" value="DNase I-like"/>
    <property type="match status" value="1"/>
</dbReference>
<organism evidence="1 2">
    <name type="scientific">Bremia lactucae</name>
    <name type="common">Lettuce downy mildew</name>
    <dbReference type="NCBI Taxonomy" id="4779"/>
    <lineage>
        <taxon>Eukaryota</taxon>
        <taxon>Sar</taxon>
        <taxon>Stramenopiles</taxon>
        <taxon>Oomycota</taxon>
        <taxon>Peronosporomycetes</taxon>
        <taxon>Peronosporales</taxon>
        <taxon>Peronosporaceae</taxon>
        <taxon>Bremia</taxon>
    </lineage>
</organism>
<evidence type="ECO:0000313" key="1">
    <source>
        <dbReference type="EMBL" id="TDH66138.1"/>
    </source>
</evidence>
<dbReference type="Gene3D" id="3.60.10.10">
    <property type="entry name" value="Endonuclease/exonuclease/phosphatase"/>
    <property type="match status" value="1"/>
</dbReference>
<comment type="caution">
    <text evidence="1">The sequence shown here is derived from an EMBL/GenBank/DDBJ whole genome shotgun (WGS) entry which is preliminary data.</text>
</comment>
<evidence type="ECO:0008006" key="3">
    <source>
        <dbReference type="Google" id="ProtNLM"/>
    </source>
</evidence>
<dbReference type="InterPro" id="IPR036691">
    <property type="entry name" value="Endo/exonu/phosph_ase_sf"/>
</dbReference>
<proteinExistence type="predicted"/>
<dbReference type="AlphaFoldDB" id="A0A976FG49"/>
<dbReference type="KEGG" id="blac:94345477"/>
<dbReference type="RefSeq" id="XP_067815637.1">
    <property type="nucleotide sequence ID" value="XM_067959806.1"/>
</dbReference>
<name>A0A976FG49_BRELC</name>
<keyword evidence="2" id="KW-1185">Reference proteome</keyword>
<gene>
    <name evidence="1" type="ORF">CCR75_001705</name>
</gene>
<dbReference type="Proteomes" id="UP000294530">
    <property type="component" value="Unassembled WGS sequence"/>
</dbReference>